<feature type="compositionally biased region" description="Basic and acidic residues" evidence="1">
    <location>
        <begin position="1"/>
        <end position="15"/>
    </location>
</feature>
<reference evidence="2" key="1">
    <citation type="submission" date="2014-12" db="EMBL/GenBank/DDBJ databases">
        <title>Insight into the proteome of Arion vulgaris.</title>
        <authorList>
            <person name="Aradska J."/>
            <person name="Bulat T."/>
            <person name="Smidak R."/>
            <person name="Sarate P."/>
            <person name="Gangsoo J."/>
            <person name="Sialana F."/>
            <person name="Bilban M."/>
            <person name="Lubec G."/>
        </authorList>
    </citation>
    <scope>NUCLEOTIDE SEQUENCE</scope>
    <source>
        <tissue evidence="2">Skin</tissue>
    </source>
</reference>
<gene>
    <name evidence="2" type="primary">ORF221070</name>
</gene>
<feature type="non-terminal residue" evidence="2">
    <location>
        <position position="1"/>
    </location>
</feature>
<proteinExistence type="predicted"/>
<protein>
    <submittedName>
        <fullName evidence="2">Uncharacterized protein</fullName>
    </submittedName>
</protein>
<accession>A0A0B7C4H0</accession>
<name>A0A0B7C4H0_9EUPU</name>
<organism evidence="2">
    <name type="scientific">Arion vulgaris</name>
    <dbReference type="NCBI Taxonomy" id="1028688"/>
    <lineage>
        <taxon>Eukaryota</taxon>
        <taxon>Metazoa</taxon>
        <taxon>Spiralia</taxon>
        <taxon>Lophotrochozoa</taxon>
        <taxon>Mollusca</taxon>
        <taxon>Gastropoda</taxon>
        <taxon>Heterobranchia</taxon>
        <taxon>Euthyneura</taxon>
        <taxon>Panpulmonata</taxon>
        <taxon>Eupulmonata</taxon>
        <taxon>Stylommatophora</taxon>
        <taxon>Helicina</taxon>
        <taxon>Arionoidea</taxon>
        <taxon>Arionidae</taxon>
        <taxon>Arion</taxon>
    </lineage>
</organism>
<evidence type="ECO:0000256" key="1">
    <source>
        <dbReference type="SAM" id="MobiDB-lite"/>
    </source>
</evidence>
<evidence type="ECO:0000313" key="2">
    <source>
        <dbReference type="EMBL" id="CEK99355.1"/>
    </source>
</evidence>
<sequence length="59" mass="6597">RLTDTSWERRPEEPTPHIGNDNSLQLDPTDLLITAGMGEISQNICSVVILNNRYVNTTS</sequence>
<dbReference type="AlphaFoldDB" id="A0A0B7C4H0"/>
<dbReference type="EMBL" id="HACG01052484">
    <property type="protein sequence ID" value="CEK99355.1"/>
    <property type="molecule type" value="Transcribed_RNA"/>
</dbReference>
<feature type="region of interest" description="Disordered" evidence="1">
    <location>
        <begin position="1"/>
        <end position="26"/>
    </location>
</feature>